<dbReference type="Proteomes" id="UP000075182">
    <property type="component" value="Unassembled WGS sequence"/>
</dbReference>
<dbReference type="Pfam" id="PF06810">
    <property type="entry name" value="Phage_scaffold"/>
    <property type="match status" value="1"/>
</dbReference>
<accession>A0A0Z8UV35</accession>
<evidence type="ECO:0000313" key="3">
    <source>
        <dbReference type="Proteomes" id="UP000075182"/>
    </source>
</evidence>
<evidence type="ECO:0000313" key="2">
    <source>
        <dbReference type="EMBL" id="CYX44390.1"/>
    </source>
</evidence>
<keyword evidence="1" id="KW-0175">Coiled coil</keyword>
<proteinExistence type="predicted"/>
<feature type="coiled-coil region" evidence="1">
    <location>
        <begin position="40"/>
        <end position="91"/>
    </location>
</feature>
<evidence type="ECO:0000256" key="1">
    <source>
        <dbReference type="SAM" id="Coils"/>
    </source>
</evidence>
<dbReference type="EMBL" id="FIMD01000001">
    <property type="protein sequence ID" value="CYX44390.1"/>
    <property type="molecule type" value="Genomic_DNA"/>
</dbReference>
<gene>
    <name evidence="2" type="ORF">ERS132536_00312</name>
</gene>
<sequence>MDWLKELIEKHSADGKIDIDAVMNAVKEEFPKHAVPKDVYNEQAEKLKAANNTLDTLKKSNKDNDELQNELKTYKDKVSQLEADAKETAKKQTIKDALANAKATDVDYLMYKLGDVELAEDGSIKDLDSKIKDLQTNHPTFFQTTEPEQANNGFKFLGGADLPEGKRSTIYTQEDIAKMTPEQINSNWDAIKSSLENGGTN</sequence>
<name>A0A0Z8UV35_STRSU</name>
<reference evidence="2 3" key="1">
    <citation type="submission" date="2016-02" db="EMBL/GenBank/DDBJ databases">
        <authorList>
            <consortium name="Pathogen Informatics"/>
        </authorList>
    </citation>
    <scope>NUCLEOTIDE SEQUENCE [LARGE SCALE GENOMIC DNA]</scope>
    <source>
        <strain evidence="2 3">SS999</strain>
    </source>
</reference>
<dbReference type="AlphaFoldDB" id="A0A0Z8UV35"/>
<protein>
    <submittedName>
        <fullName evidence="2">Phage minor structural protein GP20</fullName>
    </submittedName>
</protein>
<dbReference type="InterPro" id="IPR009636">
    <property type="entry name" value="SCAF"/>
</dbReference>
<organism evidence="2 3">
    <name type="scientific">Streptococcus suis</name>
    <dbReference type="NCBI Taxonomy" id="1307"/>
    <lineage>
        <taxon>Bacteria</taxon>
        <taxon>Bacillati</taxon>
        <taxon>Bacillota</taxon>
        <taxon>Bacilli</taxon>
        <taxon>Lactobacillales</taxon>
        <taxon>Streptococcaceae</taxon>
        <taxon>Streptococcus</taxon>
    </lineage>
</organism>
<dbReference type="RefSeq" id="WP_044752301.1">
    <property type="nucleotide sequence ID" value="NZ_CEGV01000015.1"/>
</dbReference>